<reference evidence="2" key="1">
    <citation type="journal article" date="2023" name="G3 (Bethesda)">
        <title>Whole genome assemblies of Zophobas morio and Tenebrio molitor.</title>
        <authorList>
            <person name="Kaur S."/>
            <person name="Stinson S.A."/>
            <person name="diCenzo G.C."/>
        </authorList>
    </citation>
    <scope>NUCLEOTIDE SEQUENCE</scope>
    <source>
        <strain evidence="2">QUZm001</strain>
    </source>
</reference>
<dbReference type="EMBL" id="JALNTZ010000009">
    <property type="protein sequence ID" value="KAJ3641104.1"/>
    <property type="molecule type" value="Genomic_DNA"/>
</dbReference>
<proteinExistence type="predicted"/>
<comment type="caution">
    <text evidence="2">The sequence shown here is derived from an EMBL/GenBank/DDBJ whole genome shotgun (WGS) entry which is preliminary data.</text>
</comment>
<organism evidence="2 3">
    <name type="scientific">Zophobas morio</name>
    <dbReference type="NCBI Taxonomy" id="2755281"/>
    <lineage>
        <taxon>Eukaryota</taxon>
        <taxon>Metazoa</taxon>
        <taxon>Ecdysozoa</taxon>
        <taxon>Arthropoda</taxon>
        <taxon>Hexapoda</taxon>
        <taxon>Insecta</taxon>
        <taxon>Pterygota</taxon>
        <taxon>Neoptera</taxon>
        <taxon>Endopterygota</taxon>
        <taxon>Coleoptera</taxon>
        <taxon>Polyphaga</taxon>
        <taxon>Cucujiformia</taxon>
        <taxon>Tenebrionidae</taxon>
        <taxon>Zophobas</taxon>
    </lineage>
</organism>
<protein>
    <submittedName>
        <fullName evidence="2">Uncharacterized protein</fullName>
    </submittedName>
</protein>
<keyword evidence="3" id="KW-1185">Reference proteome</keyword>
<gene>
    <name evidence="2" type="ORF">Zmor_027624</name>
</gene>
<feature type="region of interest" description="Disordered" evidence="1">
    <location>
        <begin position="17"/>
        <end position="38"/>
    </location>
</feature>
<accession>A0AA38HPP4</accession>
<dbReference type="Proteomes" id="UP001168821">
    <property type="component" value="Unassembled WGS sequence"/>
</dbReference>
<evidence type="ECO:0000313" key="2">
    <source>
        <dbReference type="EMBL" id="KAJ3641104.1"/>
    </source>
</evidence>
<name>A0AA38HPP4_9CUCU</name>
<sequence length="98" mass="11041">MPNLLTGSVTKVKVKSTFSSPNYHPTKSPATPSRKNPPQSLTFELWEFATGTQLHQVYAARIYDFSGAAFIPLDTRTERLAVIFVRKFASEMSKLENF</sequence>
<dbReference type="AlphaFoldDB" id="A0AA38HPP4"/>
<evidence type="ECO:0000256" key="1">
    <source>
        <dbReference type="SAM" id="MobiDB-lite"/>
    </source>
</evidence>
<evidence type="ECO:0000313" key="3">
    <source>
        <dbReference type="Proteomes" id="UP001168821"/>
    </source>
</evidence>